<dbReference type="AlphaFoldDB" id="A0A846S2U0"/>
<dbReference type="Proteomes" id="UP000576792">
    <property type="component" value="Unassembled WGS sequence"/>
</dbReference>
<name>A0A846S2U0_9MICO</name>
<dbReference type="RefSeq" id="WP_167950334.1">
    <property type="nucleotide sequence ID" value="NZ_BAAAPQ010000013.1"/>
</dbReference>
<reference evidence="3 4" key="1">
    <citation type="submission" date="2020-03" db="EMBL/GenBank/DDBJ databases">
        <title>Sequencing the genomes of 1000 actinobacteria strains.</title>
        <authorList>
            <person name="Klenk H.-P."/>
        </authorList>
    </citation>
    <scope>NUCLEOTIDE SEQUENCE [LARGE SCALE GENOMIC DNA]</scope>
    <source>
        <strain evidence="3 4">DSM 18964</strain>
    </source>
</reference>
<keyword evidence="4" id="KW-1185">Reference proteome</keyword>
<keyword evidence="2" id="KW-1133">Transmembrane helix</keyword>
<feature type="region of interest" description="Disordered" evidence="1">
    <location>
        <begin position="1"/>
        <end position="21"/>
    </location>
</feature>
<sequence>MDERPRERLDPTKIRDQPALRSSSGTVWIVSGGLFLLVIAIVLAWVFVSSGTAAPLVIATGAVVAGLYVVLLLVRFLVRPGKVRLRIMAAAMIGMALIAVLGLLASVGAESVSLR</sequence>
<evidence type="ECO:0000313" key="3">
    <source>
        <dbReference type="EMBL" id="NJC56461.1"/>
    </source>
</evidence>
<dbReference type="EMBL" id="JAATJN010000001">
    <property type="protein sequence ID" value="NJC56461.1"/>
    <property type="molecule type" value="Genomic_DNA"/>
</dbReference>
<feature type="compositionally biased region" description="Basic and acidic residues" evidence="1">
    <location>
        <begin position="1"/>
        <end position="18"/>
    </location>
</feature>
<evidence type="ECO:0000256" key="1">
    <source>
        <dbReference type="SAM" id="MobiDB-lite"/>
    </source>
</evidence>
<evidence type="ECO:0000256" key="2">
    <source>
        <dbReference type="SAM" id="Phobius"/>
    </source>
</evidence>
<evidence type="ECO:0000313" key="4">
    <source>
        <dbReference type="Proteomes" id="UP000576792"/>
    </source>
</evidence>
<comment type="caution">
    <text evidence="3">The sequence shown here is derived from an EMBL/GenBank/DDBJ whole genome shotgun (WGS) entry which is preliminary data.</text>
</comment>
<keyword evidence="2" id="KW-0812">Transmembrane</keyword>
<gene>
    <name evidence="3" type="ORF">BKA07_001496</name>
</gene>
<protein>
    <submittedName>
        <fullName evidence="3">Uncharacterized protein</fullName>
    </submittedName>
</protein>
<accession>A0A846S2U0</accession>
<feature type="transmembrane region" description="Helical" evidence="2">
    <location>
        <begin position="54"/>
        <end position="78"/>
    </location>
</feature>
<feature type="transmembrane region" description="Helical" evidence="2">
    <location>
        <begin position="25"/>
        <end position="48"/>
    </location>
</feature>
<organism evidence="3 4">
    <name type="scientific">Brevibacterium marinum</name>
    <dbReference type="NCBI Taxonomy" id="418643"/>
    <lineage>
        <taxon>Bacteria</taxon>
        <taxon>Bacillati</taxon>
        <taxon>Actinomycetota</taxon>
        <taxon>Actinomycetes</taxon>
        <taxon>Micrococcales</taxon>
        <taxon>Brevibacteriaceae</taxon>
        <taxon>Brevibacterium</taxon>
    </lineage>
</organism>
<keyword evidence="2" id="KW-0472">Membrane</keyword>
<proteinExistence type="predicted"/>
<feature type="transmembrane region" description="Helical" evidence="2">
    <location>
        <begin position="85"/>
        <end position="109"/>
    </location>
</feature>